<proteinExistence type="predicted"/>
<dbReference type="InterPro" id="IPR011990">
    <property type="entry name" value="TPR-like_helical_dom_sf"/>
</dbReference>
<sequence length="276" mass="32807">MRESLICIGKIGKKGYYFEDTGIQIFSYEELCYYLKRHMICYIHTLPGEDLLIYLRDELGLEKLYKQLIRLTDPEKDQMKYFSALFREGHYFNEDEIRDILDEYRSLMNAPVYRQKKWMGDLLVRSGRSARALESYQAALAEEDMEKNEIGRIYHNIGIAESKLFRFQNAKIAFIKAYQHLGEEKSLFYYYAITALLEGIEAAGEELKEFEDSDMLLDAFEEKFAEYQEDFQYNAVSEIYKKIVFLNENGKEEEAKIKKKRLIRSLQSDFRKEIEI</sequence>
<keyword evidence="2" id="KW-1185">Reference proteome</keyword>
<evidence type="ECO:0000313" key="2">
    <source>
        <dbReference type="Proteomes" id="UP000217549"/>
    </source>
</evidence>
<protein>
    <submittedName>
        <fullName evidence="1">Peptide methionine sulphoxide reductase MsrA</fullName>
    </submittedName>
</protein>
<dbReference type="RefSeq" id="WP_096240952.1">
    <property type="nucleotide sequence ID" value="NZ_LT907978.1"/>
</dbReference>
<dbReference type="STRING" id="39488.ERS852450_00924"/>
<dbReference type="Proteomes" id="UP000217549">
    <property type="component" value="Chromosome I"/>
</dbReference>
<name>A0A285PUW0_9FIRM</name>
<dbReference type="KEGG" id="ehl:EHLA_2483"/>
<evidence type="ECO:0000313" key="1">
    <source>
        <dbReference type="EMBL" id="SOB73037.1"/>
    </source>
</evidence>
<reference evidence="2" key="1">
    <citation type="submission" date="2017-09" db="EMBL/GenBank/DDBJ databases">
        <authorList>
            <person name="Shetty A S."/>
        </authorList>
    </citation>
    <scope>NUCLEOTIDE SEQUENCE [LARGE SCALE GENOMIC DNA]</scope>
</reference>
<dbReference type="EMBL" id="LT907978">
    <property type="protein sequence ID" value="SOB73037.1"/>
    <property type="molecule type" value="Genomic_DNA"/>
</dbReference>
<accession>A0A285PUW0</accession>
<gene>
    <name evidence="1" type="ORF">EHLA_2483</name>
</gene>
<dbReference type="SUPFAM" id="SSF48452">
    <property type="entry name" value="TPR-like"/>
    <property type="match status" value="1"/>
</dbReference>
<organism evidence="1 2">
    <name type="scientific">Anaerobutyricum hallii</name>
    <dbReference type="NCBI Taxonomy" id="39488"/>
    <lineage>
        <taxon>Bacteria</taxon>
        <taxon>Bacillati</taxon>
        <taxon>Bacillota</taxon>
        <taxon>Clostridia</taxon>
        <taxon>Lachnospirales</taxon>
        <taxon>Lachnospiraceae</taxon>
        <taxon>Anaerobutyricum</taxon>
    </lineage>
</organism>
<dbReference type="AlphaFoldDB" id="A0A285PUW0"/>